<dbReference type="Proteomes" id="UP000052982">
    <property type="component" value="Unassembled WGS sequence"/>
</dbReference>
<dbReference type="Pfam" id="PF01965">
    <property type="entry name" value="DJ-1_PfpI"/>
    <property type="match status" value="1"/>
</dbReference>
<name>A0A101SLA0_9ACTN</name>
<dbReference type="GO" id="GO:0006355">
    <property type="term" value="P:regulation of DNA-templated transcription"/>
    <property type="evidence" value="ECO:0007669"/>
    <property type="project" value="TreeGrafter"/>
</dbReference>
<dbReference type="PANTHER" id="PTHR43130">
    <property type="entry name" value="ARAC-FAMILY TRANSCRIPTIONAL REGULATOR"/>
    <property type="match status" value="1"/>
</dbReference>
<evidence type="ECO:0000313" key="2">
    <source>
        <dbReference type="EMBL" id="KUN75982.1"/>
    </source>
</evidence>
<dbReference type="EMBL" id="LMWW01000072">
    <property type="protein sequence ID" value="KUN75982.1"/>
    <property type="molecule type" value="Genomic_DNA"/>
</dbReference>
<protein>
    <submittedName>
        <fullName evidence="2">Thiamine biosynthesis protein ThiJ</fullName>
    </submittedName>
</protein>
<accession>A0A101SLA0</accession>
<keyword evidence="3" id="KW-1185">Reference proteome</keyword>
<dbReference type="AlphaFoldDB" id="A0A101SLA0"/>
<comment type="caution">
    <text evidence="2">The sequence shown here is derived from an EMBL/GenBank/DDBJ whole genome shotgun (WGS) entry which is preliminary data.</text>
</comment>
<dbReference type="SUPFAM" id="SSF52317">
    <property type="entry name" value="Class I glutamine amidotransferase-like"/>
    <property type="match status" value="1"/>
</dbReference>
<dbReference type="InterPro" id="IPR052158">
    <property type="entry name" value="INH-QAR"/>
</dbReference>
<dbReference type="InterPro" id="IPR029062">
    <property type="entry name" value="Class_I_gatase-like"/>
</dbReference>
<evidence type="ECO:0000313" key="3">
    <source>
        <dbReference type="Proteomes" id="UP000052982"/>
    </source>
</evidence>
<dbReference type="CDD" id="cd03139">
    <property type="entry name" value="GATase1_PfpI_2"/>
    <property type="match status" value="1"/>
</dbReference>
<gene>
    <name evidence="2" type="ORF">AQJ64_40545</name>
</gene>
<proteinExistence type="predicted"/>
<reference evidence="2 3" key="1">
    <citation type="submission" date="2015-10" db="EMBL/GenBank/DDBJ databases">
        <title>Draft genome sequence of Streptomyces griseoruber DSM 40281, type strain for the species Streptomyces griseoruber.</title>
        <authorList>
            <person name="Ruckert C."/>
            <person name="Winkler A."/>
            <person name="Kalinowski J."/>
            <person name="Kampfer P."/>
            <person name="Glaeser S."/>
        </authorList>
    </citation>
    <scope>NUCLEOTIDE SEQUENCE [LARGE SCALE GENOMIC DNA]</scope>
    <source>
        <strain evidence="2 3">DSM 40281</strain>
    </source>
</reference>
<dbReference type="Gene3D" id="3.40.50.880">
    <property type="match status" value="1"/>
</dbReference>
<evidence type="ECO:0000259" key="1">
    <source>
        <dbReference type="Pfam" id="PF01965"/>
    </source>
</evidence>
<feature type="domain" description="DJ-1/PfpI" evidence="1">
    <location>
        <begin position="15"/>
        <end position="180"/>
    </location>
</feature>
<dbReference type="STRING" id="1943.AQJ64_40545"/>
<organism evidence="2 3">
    <name type="scientific">Streptomyces griseoruber</name>
    <dbReference type="NCBI Taxonomy" id="1943"/>
    <lineage>
        <taxon>Bacteria</taxon>
        <taxon>Bacillati</taxon>
        <taxon>Actinomycetota</taxon>
        <taxon>Actinomycetes</taxon>
        <taxon>Kitasatosporales</taxon>
        <taxon>Streptomycetaceae</taxon>
        <taxon>Streptomyces</taxon>
    </lineage>
</organism>
<dbReference type="InterPro" id="IPR002818">
    <property type="entry name" value="DJ-1/PfpI"/>
</dbReference>
<sequence length="240" mass="25763">MSLTDTPQTTRPPRTVAFVAYPGLTLLDLVGPLQVFSALQAAHDGFRVVVMSESRRTMETDTPLSVLPDTTFDQVPDPYAVVVPGGLVPTLTAMADQDLLDRLRRAAADAEIVASVCTGSLLLGAAGLLDGRRATTHWMFRDLLASFGATPVAERWVEDGPCLTAAGVSAGIDMALHLVARMTDERTARGIQLQIEYDPRPPFGGIDWGSVDTERHAPLAQRFLTEALADHPGLLARLHG</sequence>
<dbReference type="OrthoDB" id="4265717at2"/>
<dbReference type="PANTHER" id="PTHR43130:SF2">
    <property type="entry name" value="DJ-1_PFPI DOMAIN-CONTAINING PROTEIN"/>
    <property type="match status" value="1"/>
</dbReference>